<dbReference type="PIRSF" id="PIRSF016396">
    <property type="entry name" value="Prefoldin_subunit_3"/>
    <property type="match status" value="1"/>
</dbReference>
<dbReference type="FunFam" id="1.10.287.370:FF:000001">
    <property type="entry name" value="Prefoldin subunit 3"/>
    <property type="match status" value="1"/>
</dbReference>
<evidence type="ECO:0000256" key="3">
    <source>
        <dbReference type="PIRNR" id="PIRNR016396"/>
    </source>
</evidence>
<dbReference type="AlphaFoldDB" id="A0AAD8Y9A1"/>
<comment type="function">
    <text evidence="3">Binds specifically to cytosolic chaperonin (c-CPN) and transfers target proteins to it. Binds to nascent polypeptide chain and promotes folding in an environment in which there are many competing pathways for nonnative proteins.</text>
</comment>
<dbReference type="InterPro" id="IPR004127">
    <property type="entry name" value="Prefoldin_subunit_alpha"/>
</dbReference>
<dbReference type="Pfam" id="PF02996">
    <property type="entry name" value="Prefoldin"/>
    <property type="match status" value="1"/>
</dbReference>
<dbReference type="GO" id="GO:0006457">
    <property type="term" value="P:protein folding"/>
    <property type="evidence" value="ECO:0007669"/>
    <property type="project" value="UniProtKB-UniRule"/>
</dbReference>
<protein>
    <recommendedName>
        <fullName evidence="3">Prefoldin subunit 3</fullName>
    </recommendedName>
</protein>
<dbReference type="InterPro" id="IPR009053">
    <property type="entry name" value="Prefoldin"/>
</dbReference>
<comment type="similarity">
    <text evidence="1 3">Belongs to the prefoldin subunit alpha family.</text>
</comment>
<comment type="subunit">
    <text evidence="3">Heterohexamer of two PFD-alpha type and four PFD-beta type subunits.</text>
</comment>
<keyword evidence="2 3" id="KW-0143">Chaperone</keyword>
<dbReference type="Gene3D" id="1.10.287.370">
    <property type="match status" value="1"/>
</dbReference>
<reference evidence="4" key="1">
    <citation type="submission" date="2023-06" db="EMBL/GenBank/DDBJ databases">
        <title>Survivors Of The Sea: Transcriptome response of Skeletonema marinoi to long-term dormancy.</title>
        <authorList>
            <person name="Pinder M.I.M."/>
            <person name="Kourtchenko O."/>
            <person name="Robertson E.K."/>
            <person name="Larsson T."/>
            <person name="Maumus F."/>
            <person name="Osuna-Cruz C.M."/>
            <person name="Vancaester E."/>
            <person name="Stenow R."/>
            <person name="Vandepoele K."/>
            <person name="Ploug H."/>
            <person name="Bruchert V."/>
            <person name="Godhe A."/>
            <person name="Topel M."/>
        </authorList>
    </citation>
    <scope>NUCLEOTIDE SEQUENCE</scope>
    <source>
        <strain evidence="4">R05AC</strain>
    </source>
</reference>
<dbReference type="CDD" id="cd23156">
    <property type="entry name" value="Prefoldin_3"/>
    <property type="match status" value="1"/>
</dbReference>
<dbReference type="PANTHER" id="PTHR12409:SF0">
    <property type="entry name" value="PREFOLDIN SUBUNIT 3"/>
    <property type="match status" value="1"/>
</dbReference>
<dbReference type="Proteomes" id="UP001224775">
    <property type="component" value="Unassembled WGS sequence"/>
</dbReference>
<evidence type="ECO:0000256" key="2">
    <source>
        <dbReference type="ARBA" id="ARBA00023186"/>
    </source>
</evidence>
<comment type="caution">
    <text evidence="4">The sequence shown here is derived from an EMBL/GenBank/DDBJ whole genome shotgun (WGS) entry which is preliminary data.</text>
</comment>
<dbReference type="PANTHER" id="PTHR12409">
    <property type="entry name" value="PREFOLDIN SUBUNIT 3"/>
    <property type="match status" value="1"/>
</dbReference>
<evidence type="ECO:0000256" key="1">
    <source>
        <dbReference type="ARBA" id="ARBA00010048"/>
    </source>
</evidence>
<keyword evidence="5" id="KW-1185">Reference proteome</keyword>
<evidence type="ECO:0000313" key="4">
    <source>
        <dbReference type="EMBL" id="KAK1741887.1"/>
    </source>
</evidence>
<dbReference type="GO" id="GO:0007017">
    <property type="term" value="P:microtubule-based process"/>
    <property type="evidence" value="ECO:0007669"/>
    <property type="project" value="TreeGrafter"/>
</dbReference>
<name>A0AAD8Y9A1_9STRA</name>
<dbReference type="GO" id="GO:0007021">
    <property type="term" value="P:tubulin complex assembly"/>
    <property type="evidence" value="ECO:0007669"/>
    <property type="project" value="TreeGrafter"/>
</dbReference>
<dbReference type="SUPFAM" id="SSF46579">
    <property type="entry name" value="Prefoldin"/>
    <property type="match status" value="1"/>
</dbReference>
<gene>
    <name evidence="4" type="ORF">QTG54_007460</name>
</gene>
<organism evidence="4 5">
    <name type="scientific">Skeletonema marinoi</name>
    <dbReference type="NCBI Taxonomy" id="267567"/>
    <lineage>
        <taxon>Eukaryota</taxon>
        <taxon>Sar</taxon>
        <taxon>Stramenopiles</taxon>
        <taxon>Ochrophyta</taxon>
        <taxon>Bacillariophyta</taxon>
        <taxon>Coscinodiscophyceae</taxon>
        <taxon>Thalassiosirophycidae</taxon>
        <taxon>Thalassiosirales</taxon>
        <taxon>Skeletonemataceae</taxon>
        <taxon>Skeletonema</taxon>
        <taxon>Skeletonema marinoi-dohrnii complex</taxon>
    </lineage>
</organism>
<dbReference type="GO" id="GO:0016272">
    <property type="term" value="C:prefoldin complex"/>
    <property type="evidence" value="ECO:0007669"/>
    <property type="project" value="UniProtKB-UniRule"/>
</dbReference>
<evidence type="ECO:0000313" key="5">
    <source>
        <dbReference type="Proteomes" id="UP001224775"/>
    </source>
</evidence>
<dbReference type="InterPro" id="IPR016655">
    <property type="entry name" value="PFD3"/>
</dbReference>
<accession>A0AAD8Y9A1</accession>
<sequence>MAEITSSIAAAEASNDNEAPVANISLQNIIDGTNERSIPKTKFIDDIDMFSGSFDPPASPELLIGAYSDLHSKFKQIEQQLTEKKAHREKSIPEIEKSIKLVRHLMQKKEEGDSAITRYNLADIVYAKAEVDCSQGIVNLWLGADVMLEYTYEEALELLTTKESKAKQDLEDVTEDLSFTRNQIITCEVNISRVYNWDVRRKRASASGSN</sequence>
<dbReference type="EMBL" id="JATAAI010000012">
    <property type="protein sequence ID" value="KAK1741887.1"/>
    <property type="molecule type" value="Genomic_DNA"/>
</dbReference>
<dbReference type="GO" id="GO:0015631">
    <property type="term" value="F:tubulin binding"/>
    <property type="evidence" value="ECO:0007669"/>
    <property type="project" value="TreeGrafter"/>
</dbReference>
<proteinExistence type="inferred from homology"/>
<dbReference type="GO" id="GO:0005737">
    <property type="term" value="C:cytoplasm"/>
    <property type="evidence" value="ECO:0007669"/>
    <property type="project" value="UniProtKB-ARBA"/>
</dbReference>